<sequence length="180" mass="19283">MAKLAEEKGAKIIISSAGEIEYTAVKPECSEEVLVGRTTTLDLAEVYTLGVVELDAEVGDGPEVETKVLVDVEDEAGFLIEADVEVNAEVDVRVNVEVKPIVPPPVVIAPPGPAQILPLGQQPYSLFVPRMQYFVGGQPAARLGQQVQVVSMHLPALVRARKESGLTAEEHEGRITCDSN</sequence>
<reference evidence="1 2" key="1">
    <citation type="journal article" date="2018" name="IMA Fungus">
        <title>IMA Genome-F 9: Draft genome sequence of Annulohypoxylon stygium, Aspergillus mulundensis, Berkeleyomyces basicola (syn. Thielaviopsis basicola), Ceratocystis smalleyi, two Cercospora beticola strains, Coleophoma cylindrospora, Fusarium fracticaudum, Phialophora cf. hyalina, and Morchella septimelata.</title>
        <authorList>
            <person name="Wingfield B.D."/>
            <person name="Bills G.F."/>
            <person name="Dong Y."/>
            <person name="Huang W."/>
            <person name="Nel W.J."/>
            <person name="Swalarsk-Parry B.S."/>
            <person name="Vaghefi N."/>
            <person name="Wilken P.M."/>
            <person name="An Z."/>
            <person name="de Beer Z.W."/>
            <person name="De Vos L."/>
            <person name="Chen L."/>
            <person name="Duong T.A."/>
            <person name="Gao Y."/>
            <person name="Hammerbacher A."/>
            <person name="Kikkert J.R."/>
            <person name="Li Y."/>
            <person name="Li H."/>
            <person name="Li K."/>
            <person name="Li Q."/>
            <person name="Liu X."/>
            <person name="Ma X."/>
            <person name="Naidoo K."/>
            <person name="Pethybridge S.J."/>
            <person name="Sun J."/>
            <person name="Steenkamp E.T."/>
            <person name="van der Nest M.A."/>
            <person name="van Wyk S."/>
            <person name="Wingfield M.J."/>
            <person name="Xiong C."/>
            <person name="Yue Q."/>
            <person name="Zhang X."/>
        </authorList>
    </citation>
    <scope>NUCLEOTIDE SEQUENCE [LARGE SCALE GENOMIC DNA]</scope>
    <source>
        <strain evidence="1 2">BP 5553</strain>
    </source>
</reference>
<gene>
    <name evidence="1" type="ORF">BP5553_06582</name>
</gene>
<dbReference type="GeneID" id="43599431"/>
<dbReference type="RefSeq" id="XP_031868626.1">
    <property type="nucleotide sequence ID" value="XM_032015205.1"/>
</dbReference>
<dbReference type="Proteomes" id="UP000254866">
    <property type="component" value="Unassembled WGS sequence"/>
</dbReference>
<proteinExistence type="predicted"/>
<accession>A0A370TKC0</accession>
<keyword evidence="2" id="KW-1185">Reference proteome</keyword>
<name>A0A370TKC0_9HELO</name>
<evidence type="ECO:0000313" key="2">
    <source>
        <dbReference type="Proteomes" id="UP000254866"/>
    </source>
</evidence>
<organism evidence="1 2">
    <name type="scientific">Venustampulla echinocandica</name>
    <dbReference type="NCBI Taxonomy" id="2656787"/>
    <lineage>
        <taxon>Eukaryota</taxon>
        <taxon>Fungi</taxon>
        <taxon>Dikarya</taxon>
        <taxon>Ascomycota</taxon>
        <taxon>Pezizomycotina</taxon>
        <taxon>Leotiomycetes</taxon>
        <taxon>Helotiales</taxon>
        <taxon>Pleuroascaceae</taxon>
        <taxon>Venustampulla</taxon>
    </lineage>
</organism>
<comment type="caution">
    <text evidence="1">The sequence shown here is derived from an EMBL/GenBank/DDBJ whole genome shotgun (WGS) entry which is preliminary data.</text>
</comment>
<protein>
    <submittedName>
        <fullName evidence="1">Uncharacterized protein</fullName>
    </submittedName>
</protein>
<evidence type="ECO:0000313" key="1">
    <source>
        <dbReference type="EMBL" id="RDL35970.1"/>
    </source>
</evidence>
<dbReference type="EMBL" id="NPIC01000005">
    <property type="protein sequence ID" value="RDL35970.1"/>
    <property type="molecule type" value="Genomic_DNA"/>
</dbReference>
<dbReference type="AlphaFoldDB" id="A0A370TKC0"/>